<dbReference type="OrthoDB" id="2886535at2759"/>
<feature type="domain" description="F-box" evidence="1">
    <location>
        <begin position="30"/>
        <end position="59"/>
    </location>
</feature>
<dbReference type="CDD" id="cd09917">
    <property type="entry name" value="F-box_SF"/>
    <property type="match status" value="1"/>
</dbReference>
<evidence type="ECO:0000259" key="1">
    <source>
        <dbReference type="Pfam" id="PF00646"/>
    </source>
</evidence>
<dbReference type="AlphaFoldDB" id="A0A9P7G0D0"/>
<comment type="caution">
    <text evidence="2">The sequence shown here is derived from an EMBL/GenBank/DDBJ whole genome shotgun (WGS) entry which is preliminary data.</text>
</comment>
<protein>
    <recommendedName>
        <fullName evidence="1">F-box domain-containing protein</fullName>
    </recommendedName>
</protein>
<dbReference type="InterPro" id="IPR036047">
    <property type="entry name" value="F-box-like_dom_sf"/>
</dbReference>
<reference evidence="2" key="2">
    <citation type="submission" date="2021-10" db="EMBL/GenBank/DDBJ databases">
        <title>Phylogenomics reveals ancestral predisposition of the termite-cultivated fungus Termitomyces towards a domesticated lifestyle.</title>
        <authorList>
            <person name="Auxier B."/>
            <person name="Grum-Grzhimaylo A."/>
            <person name="Cardenas M.E."/>
            <person name="Lodge J.D."/>
            <person name="Laessoe T."/>
            <person name="Pedersen O."/>
            <person name="Smith M.E."/>
            <person name="Kuyper T.W."/>
            <person name="Franco-Molano E.A."/>
            <person name="Baroni T.J."/>
            <person name="Aanen D.K."/>
        </authorList>
    </citation>
    <scope>NUCLEOTIDE SEQUENCE</scope>
    <source>
        <strain evidence="2">AP01</strain>
        <tissue evidence="2">Mycelium</tissue>
    </source>
</reference>
<organism evidence="2 3">
    <name type="scientific">Asterophora parasitica</name>
    <dbReference type="NCBI Taxonomy" id="117018"/>
    <lineage>
        <taxon>Eukaryota</taxon>
        <taxon>Fungi</taxon>
        <taxon>Dikarya</taxon>
        <taxon>Basidiomycota</taxon>
        <taxon>Agaricomycotina</taxon>
        <taxon>Agaricomycetes</taxon>
        <taxon>Agaricomycetidae</taxon>
        <taxon>Agaricales</taxon>
        <taxon>Tricholomatineae</taxon>
        <taxon>Lyophyllaceae</taxon>
        <taxon>Asterophora</taxon>
    </lineage>
</organism>
<gene>
    <name evidence="2" type="ORF">DXG03_005454</name>
</gene>
<dbReference type="InterPro" id="IPR032675">
    <property type="entry name" value="LRR_dom_sf"/>
</dbReference>
<dbReference type="SUPFAM" id="SSF52047">
    <property type="entry name" value="RNI-like"/>
    <property type="match status" value="1"/>
</dbReference>
<proteinExistence type="predicted"/>
<dbReference type="Proteomes" id="UP000775547">
    <property type="component" value="Unassembled WGS sequence"/>
</dbReference>
<evidence type="ECO:0000313" key="3">
    <source>
        <dbReference type="Proteomes" id="UP000775547"/>
    </source>
</evidence>
<reference evidence="2" key="1">
    <citation type="submission" date="2020-07" db="EMBL/GenBank/DDBJ databases">
        <authorList>
            <person name="Nieuwenhuis M."/>
            <person name="Van De Peppel L.J.J."/>
        </authorList>
    </citation>
    <scope>NUCLEOTIDE SEQUENCE</scope>
    <source>
        <strain evidence="2">AP01</strain>
        <tissue evidence="2">Mycelium</tissue>
    </source>
</reference>
<dbReference type="InterPro" id="IPR001810">
    <property type="entry name" value="F-box_dom"/>
</dbReference>
<accession>A0A9P7G0D0</accession>
<keyword evidence="3" id="KW-1185">Reference proteome</keyword>
<sequence>MSLTHQGLISLSLQEGTSSRAPTQGDCDIKLPIELWLEILSYTSTSSIRALTLTCSTLRWVAQPFLFKIFVVHLHTPTPPSSNNRPSSNRRASNPLNTRSRLTALFYPHIVNAITEMRLIPPAPASEPTRNQGPQSPLSADSDLINTIFTALPSLANLRRLVCHDVVFTKENLSVLTRLPQLTYLELQSCITTCTADNFPDFSKVQLETFIFDFPYNSLDYFSNSRFLALFLQSRKLKRILAGPANDILYAIAETAPPASLSILEIPVSCVDSPLFVPTLAAYPSIQELSLYMAIGNTHLPPLDFLPPDVLPNLRTYRGPRTYTPWFTRDRGVTNVEFSLPARPNDLCNTIMGLANQIESLSCKVDSLDATLLKTIHTTFPSLKHLAISGVAVDIDCLSSVLAIAKVHRGLTSIQISVQTGEPRLTNSWGSLVAKMFLSRLTRSYPALQRAKLVYQPQVSAVWNRGTEKKESAAVVDPSELRIEKQEAPVKANAIWDMLRFN</sequence>
<name>A0A9P7G0D0_9AGAR</name>
<dbReference type="SUPFAM" id="SSF81383">
    <property type="entry name" value="F-box domain"/>
    <property type="match status" value="1"/>
</dbReference>
<dbReference type="Gene3D" id="3.80.10.10">
    <property type="entry name" value="Ribonuclease Inhibitor"/>
    <property type="match status" value="1"/>
</dbReference>
<evidence type="ECO:0000313" key="2">
    <source>
        <dbReference type="EMBL" id="KAG5641348.1"/>
    </source>
</evidence>
<dbReference type="EMBL" id="JABCKV010000331">
    <property type="protein sequence ID" value="KAG5641348.1"/>
    <property type="molecule type" value="Genomic_DNA"/>
</dbReference>
<dbReference type="Pfam" id="PF00646">
    <property type="entry name" value="F-box"/>
    <property type="match status" value="1"/>
</dbReference>